<comment type="similarity">
    <text evidence="1">Belongs to the DNA photolyase class-1 family.</text>
</comment>
<dbReference type="Proteomes" id="UP000030680">
    <property type="component" value="Unassembled WGS sequence"/>
</dbReference>
<feature type="domain" description="Photolyase/cryptochrome alpha/beta" evidence="5">
    <location>
        <begin position="18"/>
        <end position="147"/>
    </location>
</feature>
<gene>
    <name evidence="6" type="ORF">Gasu_05850</name>
</gene>
<dbReference type="InterPro" id="IPR036155">
    <property type="entry name" value="Crypto/Photolyase_N_sf"/>
</dbReference>
<dbReference type="eggNOG" id="KOG0133">
    <property type="taxonomic scope" value="Eukaryota"/>
</dbReference>
<dbReference type="AlphaFoldDB" id="M2W8G4"/>
<protein>
    <submittedName>
        <fullName evidence="6">Deoxyribodipyrimidine photo-lyase / cryptochrome</fullName>
    </submittedName>
</protein>
<name>M2W8G4_GALSU</name>
<feature type="binding site" evidence="4">
    <location>
        <position position="244"/>
    </location>
    <ligand>
        <name>FAD</name>
        <dbReference type="ChEBI" id="CHEBI:57692"/>
    </ligand>
</feature>
<dbReference type="GO" id="GO:0003904">
    <property type="term" value="F:deoxyribodipyrimidine photo-lyase activity"/>
    <property type="evidence" value="ECO:0007669"/>
    <property type="project" value="TreeGrafter"/>
</dbReference>
<dbReference type="EMBL" id="KB454487">
    <property type="protein sequence ID" value="EME32171.1"/>
    <property type="molecule type" value="Genomic_DNA"/>
</dbReference>
<dbReference type="PROSITE" id="PS51645">
    <property type="entry name" value="PHR_CRY_ALPHA_BETA"/>
    <property type="match status" value="1"/>
</dbReference>
<dbReference type="GO" id="GO:0005634">
    <property type="term" value="C:nucleus"/>
    <property type="evidence" value="ECO:0007669"/>
    <property type="project" value="TreeGrafter"/>
</dbReference>
<dbReference type="GO" id="GO:0071949">
    <property type="term" value="F:FAD binding"/>
    <property type="evidence" value="ECO:0007669"/>
    <property type="project" value="TreeGrafter"/>
</dbReference>
<dbReference type="SUPFAM" id="SSF52425">
    <property type="entry name" value="Cryptochrome/photolyase, N-terminal domain"/>
    <property type="match status" value="1"/>
</dbReference>
<dbReference type="GO" id="GO:0003677">
    <property type="term" value="F:DNA binding"/>
    <property type="evidence" value="ECO:0007669"/>
    <property type="project" value="TreeGrafter"/>
</dbReference>
<evidence type="ECO:0000256" key="3">
    <source>
        <dbReference type="ARBA" id="ARBA00022827"/>
    </source>
</evidence>
<evidence type="ECO:0000313" key="6">
    <source>
        <dbReference type="EMBL" id="EME32171.1"/>
    </source>
</evidence>
<reference evidence="7" key="1">
    <citation type="journal article" date="2013" name="Science">
        <title>Gene transfer from bacteria and archaea facilitated evolution of an extremophilic eukaryote.</title>
        <authorList>
            <person name="Schonknecht G."/>
            <person name="Chen W.H."/>
            <person name="Ternes C.M."/>
            <person name="Barbier G.G."/>
            <person name="Shrestha R.P."/>
            <person name="Stanke M."/>
            <person name="Brautigam A."/>
            <person name="Baker B.J."/>
            <person name="Banfield J.F."/>
            <person name="Garavito R.M."/>
            <person name="Carr K."/>
            <person name="Wilkerson C."/>
            <person name="Rensing S.A."/>
            <person name="Gagneul D."/>
            <person name="Dickenson N.E."/>
            <person name="Oesterhelt C."/>
            <person name="Lercher M.J."/>
            <person name="Weber A.P."/>
        </authorList>
    </citation>
    <scope>NUCLEOTIDE SEQUENCE [LARGE SCALE GENOMIC DNA]</scope>
    <source>
        <strain evidence="7">074W</strain>
    </source>
</reference>
<accession>M2W8G4</accession>
<evidence type="ECO:0000256" key="2">
    <source>
        <dbReference type="ARBA" id="ARBA00022630"/>
    </source>
</evidence>
<comment type="cofactor">
    <cofactor evidence="4">
        <name>FAD</name>
        <dbReference type="ChEBI" id="CHEBI:57692"/>
    </cofactor>
    <text evidence="4">Binds 1 FAD per subunit.</text>
</comment>
<evidence type="ECO:0000313" key="7">
    <source>
        <dbReference type="Proteomes" id="UP000030680"/>
    </source>
</evidence>
<dbReference type="Gene3D" id="3.40.50.620">
    <property type="entry name" value="HUPs"/>
    <property type="match status" value="1"/>
</dbReference>
<keyword evidence="6" id="KW-0456">Lyase</keyword>
<dbReference type="SUPFAM" id="SSF48173">
    <property type="entry name" value="Cryptochrome/photolyase FAD-binding domain"/>
    <property type="match status" value="1"/>
</dbReference>
<dbReference type="Gramene" id="EME32171">
    <property type="protein sequence ID" value="EME32171"/>
    <property type="gene ID" value="Gasu_05850"/>
</dbReference>
<dbReference type="RefSeq" id="XP_005708691.1">
    <property type="nucleotide sequence ID" value="XM_005708634.1"/>
</dbReference>
<dbReference type="PANTHER" id="PTHR11455">
    <property type="entry name" value="CRYPTOCHROME"/>
    <property type="match status" value="1"/>
</dbReference>
<keyword evidence="3 4" id="KW-0274">FAD</keyword>
<dbReference type="GeneID" id="17090768"/>
<dbReference type="KEGG" id="gsl:Gasu_05850"/>
<keyword evidence="2 4" id="KW-0285">Flavoprotein</keyword>
<dbReference type="InterPro" id="IPR036134">
    <property type="entry name" value="Crypto/Photolyase_FAD-like_sf"/>
</dbReference>
<dbReference type="InterPro" id="IPR014729">
    <property type="entry name" value="Rossmann-like_a/b/a_fold"/>
</dbReference>
<dbReference type="Pfam" id="PF00875">
    <property type="entry name" value="DNA_photolyase"/>
    <property type="match status" value="1"/>
</dbReference>
<dbReference type="OrthoDB" id="435881at2759"/>
<evidence type="ECO:0000256" key="4">
    <source>
        <dbReference type="PIRSR" id="PIRSR602081-1"/>
    </source>
</evidence>
<dbReference type="GO" id="GO:0005737">
    <property type="term" value="C:cytoplasm"/>
    <property type="evidence" value="ECO:0007669"/>
    <property type="project" value="TreeGrafter"/>
</dbReference>
<proteinExistence type="inferred from homology"/>
<feature type="binding site" evidence="4">
    <location>
        <position position="297"/>
    </location>
    <ligand>
        <name>FAD</name>
        <dbReference type="ChEBI" id="CHEBI:57692"/>
    </ligand>
</feature>
<organism evidence="6 7">
    <name type="scientific">Galdieria sulphuraria</name>
    <name type="common">Red alga</name>
    <dbReference type="NCBI Taxonomy" id="130081"/>
    <lineage>
        <taxon>Eukaryota</taxon>
        <taxon>Rhodophyta</taxon>
        <taxon>Bangiophyceae</taxon>
        <taxon>Galdieriales</taxon>
        <taxon>Galdieriaceae</taxon>
        <taxon>Galdieria</taxon>
    </lineage>
</organism>
<dbReference type="Pfam" id="PF03441">
    <property type="entry name" value="FAD_binding_7"/>
    <property type="match status" value="1"/>
</dbReference>
<dbReference type="InterPro" id="IPR002081">
    <property type="entry name" value="Cryptochrome/DNA_photolyase_1"/>
</dbReference>
<dbReference type="PANTHER" id="PTHR11455:SF18">
    <property type="entry name" value="SI:CH1073-390K14.1"/>
    <property type="match status" value="1"/>
</dbReference>
<dbReference type="InterPro" id="IPR006050">
    <property type="entry name" value="DNA_photolyase_N"/>
</dbReference>
<evidence type="ECO:0000259" key="5">
    <source>
        <dbReference type="PROSITE" id="PS51645"/>
    </source>
</evidence>
<dbReference type="InterPro" id="IPR005101">
    <property type="entry name" value="Cryptochr/Photolyase_FAD-bd"/>
</dbReference>
<dbReference type="GO" id="GO:0043153">
    <property type="term" value="P:entrainment of circadian clock by photoperiod"/>
    <property type="evidence" value="ECO:0007669"/>
    <property type="project" value="TreeGrafter"/>
</dbReference>
<evidence type="ECO:0000256" key="1">
    <source>
        <dbReference type="ARBA" id="ARBA00005862"/>
    </source>
</evidence>
<dbReference type="GO" id="GO:0032922">
    <property type="term" value="P:circadian regulation of gene expression"/>
    <property type="evidence" value="ECO:0007669"/>
    <property type="project" value="TreeGrafter"/>
</dbReference>
<dbReference type="Gene3D" id="1.10.579.10">
    <property type="entry name" value="DNA Cyclobutane Dipyrimidine Photolyase, subunit A, domain 3"/>
    <property type="match status" value="1"/>
</dbReference>
<dbReference type="Gene3D" id="1.25.40.80">
    <property type="match status" value="1"/>
</dbReference>
<keyword evidence="7" id="KW-1185">Reference proteome</keyword>
<sequence length="865" mass="101014">MIGQEGSQGNCVTGDNSVSIVWFRGHDLRVEDNHALSAAVERGCGILPLFIWDEELLRDAGYGNWWKWWLFTSLRCLHKQILKLGNRLVFLEGNIQDTLVSLVQKVGADAIFWNRDFDPSSMSLDRKVIEKMKMLQLKISIHEGNAWSRQWERIDNQQTKCLPETFSGFMKLWVSSLRLKPIDKPKTILKPIIPHMNGMKIFHLDDSERENEISTTTEAAKWSPGCVAAKYALKKLQIHHIINYSENYFRKDMPIWSQFSPYVRFGEITSHQVYHELNEISESTLNINNSSLREYPFLRNLCLRDFFRYLFIHHPELSRSSFMEYFSRFPSKFDKYLYDSFVQGQTGYPIIDAAVRALRFRGWIHTCLRSLLVKFFVFSLMLPSEILSHWFYSSFIDAEFYTNTVFIENTLESSVRSSLNNITYHSAASRRIDPLGKFIKRWVSELSKMDSRYIHSPWKASKDYLNACSVKLGISYPYPIIYPRLARKRARDAIEFFQELYSLQKIGRMLEDRNFGFSRRRKRSYKYLSNPIESESSKCRRTCRNLSSSKKKTQQFDRNTLQLNKQHNNNTCNAVIEGTPILKVSCYRQHLHISSPSATNACTVCNHATSPSERSPWLSVFDNWNMEGMTSPEILSPSFEFISSLFYSGDVKKNSNLFNTEDYESPHILWSPKSRMIPKSPIRKYKEYSLLSIDISLPKQHPVYSYDFNDVQESVPMDSSLAQPSNVSPNESIVLENQNDISPSESSKEQHSFQEMNREEKRQILENISQDSASVFCTLARFILLNYNLTECSSRECSKDFERLRNIKNVYDSWKPAEAKSLKLHQMKHFFGNFLKLDVSDERDRHYHGGIRGPYVYGIKRKLTR</sequence>